<dbReference type="Gene3D" id="3.40.50.10540">
    <property type="entry name" value="Crotonobetainyl-coa:carnitine coa-transferase, domain 1"/>
    <property type="match status" value="1"/>
</dbReference>
<dbReference type="InterPro" id="IPR003673">
    <property type="entry name" value="CoA-Trfase_fam_III"/>
</dbReference>
<keyword evidence="2" id="KW-1185">Reference proteome</keyword>
<dbReference type="RefSeq" id="WP_097243852.1">
    <property type="nucleotide sequence ID" value="NZ_OBEG01000001.1"/>
</dbReference>
<evidence type="ECO:0000313" key="1">
    <source>
        <dbReference type="EMBL" id="SNY77597.1"/>
    </source>
</evidence>
<dbReference type="Gene3D" id="3.30.1540.10">
    <property type="entry name" value="formyl-coa transferase, domain 3"/>
    <property type="match status" value="1"/>
</dbReference>
<organism evidence="1 2">
    <name type="scientific">Nocardia amikacinitolerans</name>
    <dbReference type="NCBI Taxonomy" id="756689"/>
    <lineage>
        <taxon>Bacteria</taxon>
        <taxon>Bacillati</taxon>
        <taxon>Actinomycetota</taxon>
        <taxon>Actinomycetes</taxon>
        <taxon>Mycobacteriales</taxon>
        <taxon>Nocardiaceae</taxon>
        <taxon>Nocardia</taxon>
    </lineage>
</organism>
<dbReference type="InterPro" id="IPR023606">
    <property type="entry name" value="CoA-Trfase_III_dom_1_sf"/>
</dbReference>
<gene>
    <name evidence="1" type="ORF">SAMN04244553_1046</name>
</gene>
<dbReference type="PANTHER" id="PTHR48228:SF5">
    <property type="entry name" value="ALPHA-METHYLACYL-COA RACEMASE"/>
    <property type="match status" value="1"/>
</dbReference>
<dbReference type="AlphaFoldDB" id="A0A285L0K7"/>
<keyword evidence="1" id="KW-0413">Isomerase</keyword>
<dbReference type="PANTHER" id="PTHR48228">
    <property type="entry name" value="SUCCINYL-COA--D-CITRAMALATE COA-TRANSFERASE"/>
    <property type="match status" value="1"/>
</dbReference>
<dbReference type="Proteomes" id="UP000219565">
    <property type="component" value="Unassembled WGS sequence"/>
</dbReference>
<dbReference type="OrthoDB" id="9797653at2"/>
<dbReference type="GO" id="GO:0016853">
    <property type="term" value="F:isomerase activity"/>
    <property type="evidence" value="ECO:0007669"/>
    <property type="project" value="UniProtKB-KW"/>
</dbReference>
<dbReference type="Pfam" id="PF02515">
    <property type="entry name" value="CoA_transf_3"/>
    <property type="match status" value="1"/>
</dbReference>
<proteinExistence type="predicted"/>
<dbReference type="SUPFAM" id="SSF89796">
    <property type="entry name" value="CoA-transferase family III (CaiB/BaiF)"/>
    <property type="match status" value="1"/>
</dbReference>
<dbReference type="EMBL" id="OBEG01000001">
    <property type="protein sequence ID" value="SNY77597.1"/>
    <property type="molecule type" value="Genomic_DNA"/>
</dbReference>
<dbReference type="InterPro" id="IPR044855">
    <property type="entry name" value="CoA-Trfase_III_dom3_sf"/>
</dbReference>
<evidence type="ECO:0000313" key="2">
    <source>
        <dbReference type="Proteomes" id="UP000219565"/>
    </source>
</evidence>
<accession>A0A285L0K7</accession>
<reference evidence="2" key="1">
    <citation type="submission" date="2017-09" db="EMBL/GenBank/DDBJ databases">
        <authorList>
            <person name="Varghese N."/>
            <person name="Submissions S."/>
        </authorList>
    </citation>
    <scope>NUCLEOTIDE SEQUENCE [LARGE SCALE GENOMIC DNA]</scope>
    <source>
        <strain evidence="2">DSM 45537</strain>
    </source>
</reference>
<name>A0A285L0K7_9NOCA</name>
<dbReference type="InterPro" id="IPR050509">
    <property type="entry name" value="CoA-transferase_III"/>
</dbReference>
<sequence>MSGQPLAGLRVVEFASFVAGPSAGMTLAQLGAQVIRVDPLGGGPDYRRWPVAQRNGESLYWNSLNRGKQSIAVDVRSEQGRELVLALATAPGKGAGIVVDNAVGRPWFSYEALADRRADVIKVHIGGQAGGGPAVDYTVNTEVGVTDLTGPADSRTPVNHVLPAWDLVAGMTATTALLAALHRRERSGEGADLQIALADVALAGVANLGWLSEVRERGDRPRHGNYMYGSFGADFVTADEGRVMVVALTPRQWRALCTATGTAKVIASLEQTLSVDFADETHRYIHRETIAAVMRPWFAGLPLDAVGAALTEAGVLWSRYRQMSDVVADFEAGVGSRVLTEVDQPGIGPVISAHSPIREDSEYGPVSPAAALGADTDQVFAEVLGLSDSELGKLRSAGVLGTTE</sequence>
<protein>
    <submittedName>
        <fullName evidence="1">2-methylfumaryl-CoA isomerase</fullName>
    </submittedName>
</protein>